<dbReference type="SUPFAM" id="SSF46689">
    <property type="entry name" value="Homeodomain-like"/>
    <property type="match status" value="1"/>
</dbReference>
<dbReference type="InterPro" id="IPR002514">
    <property type="entry name" value="Transposase_8"/>
</dbReference>
<evidence type="ECO:0000313" key="1">
    <source>
        <dbReference type="EMBL" id="MFC5466822.1"/>
    </source>
</evidence>
<dbReference type="Pfam" id="PF01527">
    <property type="entry name" value="HTH_Tnp_1"/>
    <property type="match status" value="1"/>
</dbReference>
<dbReference type="RefSeq" id="WP_382355359.1">
    <property type="nucleotide sequence ID" value="NZ_JBHSMC010000035.1"/>
</dbReference>
<name>A0ABW0LPP0_9BACI</name>
<keyword evidence="2" id="KW-1185">Reference proteome</keyword>
<comment type="caution">
    <text evidence="1">The sequence shown here is derived from an EMBL/GenBank/DDBJ whole genome shotgun (WGS) entry which is preliminary data.</text>
</comment>
<dbReference type="EMBL" id="JBHSMC010000035">
    <property type="protein sequence ID" value="MFC5466822.1"/>
    <property type="molecule type" value="Genomic_DNA"/>
</dbReference>
<sequence>MKNKNETRKKQSSFEEKCRVVQEILEQGRHKKDVAEDYQIHINTINNWIRAYKEKGVNGLRSAVKGAKSDDRKTQSELDRLREIEKKYNEQMKEIEILKKFQAFLKENENKKHMKR</sequence>
<protein>
    <submittedName>
        <fullName evidence="1">Transposase</fullName>
    </submittedName>
</protein>
<organism evidence="1 2">
    <name type="scientific">Lederbergia graminis</name>
    <dbReference type="NCBI Taxonomy" id="735518"/>
    <lineage>
        <taxon>Bacteria</taxon>
        <taxon>Bacillati</taxon>
        <taxon>Bacillota</taxon>
        <taxon>Bacilli</taxon>
        <taxon>Bacillales</taxon>
        <taxon>Bacillaceae</taxon>
        <taxon>Lederbergia</taxon>
    </lineage>
</organism>
<evidence type="ECO:0000313" key="2">
    <source>
        <dbReference type="Proteomes" id="UP001596147"/>
    </source>
</evidence>
<dbReference type="Proteomes" id="UP001596147">
    <property type="component" value="Unassembled WGS sequence"/>
</dbReference>
<reference evidence="2" key="1">
    <citation type="journal article" date="2019" name="Int. J. Syst. Evol. Microbiol.">
        <title>The Global Catalogue of Microorganisms (GCM) 10K type strain sequencing project: providing services to taxonomists for standard genome sequencing and annotation.</title>
        <authorList>
            <consortium name="The Broad Institute Genomics Platform"/>
            <consortium name="The Broad Institute Genome Sequencing Center for Infectious Disease"/>
            <person name="Wu L."/>
            <person name="Ma J."/>
        </authorList>
    </citation>
    <scope>NUCLEOTIDE SEQUENCE [LARGE SCALE GENOMIC DNA]</scope>
    <source>
        <strain evidence="2">CGMCC 1.12237</strain>
    </source>
</reference>
<gene>
    <name evidence="1" type="ORF">ACFPM4_19035</name>
</gene>
<proteinExistence type="predicted"/>
<accession>A0ABW0LPP0</accession>
<dbReference type="Gene3D" id="1.10.10.10">
    <property type="entry name" value="Winged helix-like DNA-binding domain superfamily/Winged helix DNA-binding domain"/>
    <property type="match status" value="1"/>
</dbReference>
<dbReference type="InterPro" id="IPR036388">
    <property type="entry name" value="WH-like_DNA-bd_sf"/>
</dbReference>
<dbReference type="InterPro" id="IPR009057">
    <property type="entry name" value="Homeodomain-like_sf"/>
</dbReference>